<dbReference type="GO" id="GO:0006974">
    <property type="term" value="P:DNA damage response"/>
    <property type="evidence" value="ECO:0007669"/>
    <property type="project" value="TreeGrafter"/>
</dbReference>
<evidence type="ECO:0000313" key="3">
    <source>
        <dbReference type="EMBL" id="MBB1126637.1"/>
    </source>
</evidence>
<organism evidence="3 4">
    <name type="scientific">Thiospirillum jenense</name>
    <dbReference type="NCBI Taxonomy" id="1653858"/>
    <lineage>
        <taxon>Bacteria</taxon>
        <taxon>Pseudomonadati</taxon>
        <taxon>Pseudomonadota</taxon>
        <taxon>Gammaproteobacteria</taxon>
        <taxon>Chromatiales</taxon>
        <taxon>Chromatiaceae</taxon>
        <taxon>Thiospirillum</taxon>
    </lineage>
</organism>
<keyword evidence="1" id="KW-0812">Transmembrane</keyword>
<feature type="transmembrane region" description="Helical" evidence="1">
    <location>
        <begin position="12"/>
        <end position="30"/>
    </location>
</feature>
<sequence>MNPQLQRPTSAFIGTSWAALFIGAVVYLIGLWNATMPLNEKGYYFVLLMYGLFAAVSLQKSVRDRLEGIAVTSLYYGLCWLSLGMSILLLAVGLWNAALNASEKGFYAMAFLLSLFGAIAVQKNVRDLALFDAAAPNKHDVVNED</sequence>
<dbReference type="Proteomes" id="UP000548632">
    <property type="component" value="Unassembled WGS sequence"/>
</dbReference>
<dbReference type="NCBIfam" id="NF008482">
    <property type="entry name" value="PRK11383.1"/>
    <property type="match status" value="1"/>
</dbReference>
<comment type="caution">
    <text evidence="3">The sequence shown here is derived from an EMBL/GenBank/DDBJ whole genome shotgun (WGS) entry which is preliminary data.</text>
</comment>
<evidence type="ECO:0000313" key="4">
    <source>
        <dbReference type="Proteomes" id="UP000548632"/>
    </source>
</evidence>
<feature type="transmembrane region" description="Helical" evidence="1">
    <location>
        <begin position="104"/>
        <end position="121"/>
    </location>
</feature>
<dbReference type="InterPro" id="IPR008024">
    <property type="entry name" value="YiaAB"/>
</dbReference>
<dbReference type="PANTHER" id="PTHR37290">
    <property type="entry name" value="INNER MEMBRANE PROTEIN YIAA-RELATED"/>
    <property type="match status" value="1"/>
</dbReference>
<dbReference type="AlphaFoldDB" id="A0A839HIA7"/>
<accession>A0A839HIA7</accession>
<feature type="domain" description="YiaAB two helix" evidence="2">
    <location>
        <begin position="12"/>
        <end position="64"/>
    </location>
</feature>
<dbReference type="InterPro" id="IPR038972">
    <property type="entry name" value="YiaA-like"/>
</dbReference>
<feature type="transmembrane region" description="Helical" evidence="1">
    <location>
        <begin position="74"/>
        <end position="98"/>
    </location>
</feature>
<feature type="transmembrane region" description="Helical" evidence="1">
    <location>
        <begin position="42"/>
        <end position="62"/>
    </location>
</feature>
<protein>
    <recommendedName>
        <fullName evidence="2">YiaAB two helix domain-containing protein</fullName>
    </recommendedName>
</protein>
<dbReference type="GO" id="GO:0005886">
    <property type="term" value="C:plasma membrane"/>
    <property type="evidence" value="ECO:0007669"/>
    <property type="project" value="TreeGrafter"/>
</dbReference>
<name>A0A839HIA7_9GAMM</name>
<keyword evidence="1" id="KW-0472">Membrane</keyword>
<gene>
    <name evidence="3" type="ORF">HUK38_10405</name>
</gene>
<proteinExistence type="predicted"/>
<dbReference type="RefSeq" id="WP_182584260.1">
    <property type="nucleotide sequence ID" value="NZ_JABVCQ010000022.1"/>
</dbReference>
<evidence type="ECO:0000256" key="1">
    <source>
        <dbReference type="SAM" id="Phobius"/>
    </source>
</evidence>
<dbReference type="PANTHER" id="PTHR37290:SF1">
    <property type="entry name" value="INNER MEMBRANE PROTEIN YIAA"/>
    <property type="match status" value="1"/>
</dbReference>
<evidence type="ECO:0000259" key="2">
    <source>
        <dbReference type="Pfam" id="PF05360"/>
    </source>
</evidence>
<keyword evidence="4" id="KW-1185">Reference proteome</keyword>
<reference evidence="3 4" key="1">
    <citation type="journal article" date="2020" name="Arch. Microbiol.">
        <title>The genome sequence of the giant phototrophic gammaproteobacterium Thiospirillum jenense gives insight into its physiological properties and phylogenetic relationships.</title>
        <authorList>
            <person name="Imhoff J.F."/>
            <person name="Meyer T.E."/>
            <person name="Kyndt J.A."/>
        </authorList>
    </citation>
    <scope>NUCLEOTIDE SEQUENCE [LARGE SCALE GENOMIC DNA]</scope>
    <source>
        <strain evidence="3 4">DSM 216</strain>
    </source>
</reference>
<dbReference type="Pfam" id="PF05360">
    <property type="entry name" value="YiaAB"/>
    <property type="match status" value="2"/>
</dbReference>
<feature type="domain" description="YiaAB two helix" evidence="2">
    <location>
        <begin position="75"/>
        <end position="127"/>
    </location>
</feature>
<keyword evidence="1" id="KW-1133">Transmembrane helix</keyword>
<dbReference type="EMBL" id="JABVCQ010000022">
    <property type="protein sequence ID" value="MBB1126637.1"/>
    <property type="molecule type" value="Genomic_DNA"/>
</dbReference>